<comment type="subunit">
    <text evidence="10">Monomer.</text>
</comment>
<feature type="compositionally biased region" description="Polar residues" evidence="11">
    <location>
        <begin position="83"/>
        <end position="93"/>
    </location>
</feature>
<keyword evidence="6 10" id="KW-0819">tRNA processing</keyword>
<dbReference type="GO" id="GO:0052906">
    <property type="term" value="F:tRNA (guanine(37)-N1)-methyltransferase activity"/>
    <property type="evidence" value="ECO:0007669"/>
    <property type="project" value="UniProtKB-UniRule"/>
</dbReference>
<dbReference type="PANTHER" id="PTHR23245:SF43">
    <property type="entry name" value="TRNA (GUANINE(37)-N1)-METHYLTRANSFERASE 2"/>
    <property type="match status" value="1"/>
</dbReference>
<dbReference type="Gene3D" id="3.30.300.110">
    <property type="entry name" value="Met-10+ protein-like domains"/>
    <property type="match status" value="1"/>
</dbReference>
<feature type="compositionally biased region" description="Polar residues" evidence="11">
    <location>
        <begin position="65"/>
        <end position="75"/>
    </location>
</feature>
<keyword evidence="4 10" id="KW-0808">Transferase</keyword>
<organism evidence="13 14">
    <name type="scientific">Seminavis robusta</name>
    <dbReference type="NCBI Taxonomy" id="568900"/>
    <lineage>
        <taxon>Eukaryota</taxon>
        <taxon>Sar</taxon>
        <taxon>Stramenopiles</taxon>
        <taxon>Ochrophyta</taxon>
        <taxon>Bacillariophyta</taxon>
        <taxon>Bacillariophyceae</taxon>
        <taxon>Bacillariophycidae</taxon>
        <taxon>Naviculales</taxon>
        <taxon>Naviculaceae</taxon>
        <taxon>Seminavis</taxon>
    </lineage>
</organism>
<reference evidence="13" key="1">
    <citation type="submission" date="2020-06" db="EMBL/GenBank/DDBJ databases">
        <authorList>
            <consortium name="Plant Systems Biology data submission"/>
        </authorList>
    </citation>
    <scope>NUCLEOTIDE SEQUENCE</scope>
    <source>
        <strain evidence="13">D6</strain>
    </source>
</reference>
<feature type="region of interest" description="Disordered" evidence="11">
    <location>
        <begin position="497"/>
        <end position="517"/>
    </location>
</feature>
<dbReference type="InterPro" id="IPR030382">
    <property type="entry name" value="MeTrfase_TRM5/TYW2"/>
</dbReference>
<dbReference type="Pfam" id="PF02475">
    <property type="entry name" value="TRM5-TYW2_MTfase"/>
    <property type="match status" value="1"/>
</dbReference>
<keyword evidence="5 10" id="KW-0949">S-adenosyl-L-methionine</keyword>
<comment type="similarity">
    <text evidence="1">Belongs to the class I-like SAM-binding methyltransferase superfamily. TRM5/TYW2 family.</text>
</comment>
<evidence type="ECO:0000256" key="11">
    <source>
        <dbReference type="SAM" id="MobiDB-lite"/>
    </source>
</evidence>
<comment type="caution">
    <text evidence="10">Lacks conserved residue(s) required for the propagation of feature annotation.</text>
</comment>
<dbReference type="EMBL" id="CAICTM010001270">
    <property type="protein sequence ID" value="CAB9522151.1"/>
    <property type="molecule type" value="Genomic_DNA"/>
</dbReference>
<evidence type="ECO:0000256" key="2">
    <source>
        <dbReference type="ARBA" id="ARBA00022490"/>
    </source>
</evidence>
<evidence type="ECO:0000256" key="6">
    <source>
        <dbReference type="ARBA" id="ARBA00022694"/>
    </source>
</evidence>
<feature type="compositionally biased region" description="Acidic residues" evidence="11">
    <location>
        <begin position="500"/>
        <end position="510"/>
    </location>
</feature>
<comment type="catalytic activity">
    <reaction evidence="9 10">
        <text>guanosine(37) in tRNA + S-adenosyl-L-methionine = N(1)-methylguanosine(37) in tRNA + S-adenosyl-L-homocysteine + H(+)</text>
        <dbReference type="Rhea" id="RHEA:36899"/>
        <dbReference type="Rhea" id="RHEA-COMP:10145"/>
        <dbReference type="Rhea" id="RHEA-COMP:10147"/>
        <dbReference type="ChEBI" id="CHEBI:15378"/>
        <dbReference type="ChEBI" id="CHEBI:57856"/>
        <dbReference type="ChEBI" id="CHEBI:59789"/>
        <dbReference type="ChEBI" id="CHEBI:73542"/>
        <dbReference type="ChEBI" id="CHEBI:74269"/>
        <dbReference type="EC" id="2.1.1.228"/>
    </reaction>
</comment>
<dbReference type="Gene3D" id="3.40.50.150">
    <property type="entry name" value="Vaccinia Virus protein VP39"/>
    <property type="match status" value="1"/>
</dbReference>
<feature type="binding site" evidence="10">
    <location>
        <position position="440"/>
    </location>
    <ligand>
        <name>S-adenosyl-L-methionine</name>
        <dbReference type="ChEBI" id="CHEBI:59789"/>
    </ligand>
</feature>
<accession>A0A9N8EMQ0</accession>
<name>A0A9N8EMQ0_9STRA</name>
<feature type="binding site" evidence="10">
    <location>
        <position position="328"/>
    </location>
    <ligand>
        <name>S-adenosyl-L-methionine</name>
        <dbReference type="ChEBI" id="CHEBI:59789"/>
    </ligand>
</feature>
<evidence type="ECO:0000256" key="10">
    <source>
        <dbReference type="HAMAP-Rule" id="MF_03152"/>
    </source>
</evidence>
<evidence type="ECO:0000256" key="4">
    <source>
        <dbReference type="ARBA" id="ARBA00022679"/>
    </source>
</evidence>
<feature type="domain" description="SAM-dependent methyltransferase TRM5/TYW2-type" evidence="12">
    <location>
        <begin position="239"/>
        <end position="551"/>
    </location>
</feature>
<dbReference type="InterPro" id="IPR025792">
    <property type="entry name" value="tRNA_Gua_MeTrfase_euk"/>
</dbReference>
<dbReference type="SUPFAM" id="SSF53335">
    <property type="entry name" value="S-adenosyl-L-methionine-dependent methyltransferases"/>
    <property type="match status" value="1"/>
</dbReference>
<dbReference type="GO" id="GO:0002939">
    <property type="term" value="P:tRNA N1-guanine methylation"/>
    <property type="evidence" value="ECO:0007669"/>
    <property type="project" value="TreeGrafter"/>
</dbReference>
<sequence length="561" mass="63854">MISLLMITTTSMRPNYVARGFTIFTRRCGPSSRGYTTLSRRSLAWHTRHTTFVRASISLPQDQREYNQTTTFQSKSQKREYSPSRTIESSGPSEVLSSIQHYNDDEEVTADNWREHPDLNPTLTFPTWAVPLEHASVLQTLLSSELTQPFLATRHELLQQCHPRPKIVQDGDKHKYILLDPQQQQEKQLPTDLINLLQQHHVQLQGPDVTIRIRYHQLPMTYILHKVLPPHVHPPPTAFETVGHVAHLNLREHHIPFAKLIGQVLLEKSSTIETVIHKVGQVNGPFRTYDYQLLAGRNDTICRVMEHGIQMELDLAKVYWSSRLAQERQVVLEQEIREGQVIADAFSGVGAICLLAARDKNCTIFANDWNPQAIHYLKRNFATNRLRHHLVQSTHQDAYEFLMDLGLSSSSCEELEDDEEEATASKSSKTTHLVDHVLMNFPLKAPTFLGALRWWSPPLSEHSPRLHVYTFARADAKTGRSAQDVAIDIIASELLPPMGLEDDDNDDDDDGGCHHRQQELNDEYGCQVVAREVRDVAPGKLVFCVSFTATPELLRVMQGSF</sequence>
<keyword evidence="14" id="KW-1185">Reference proteome</keyword>
<proteinExistence type="inferred from homology"/>
<gene>
    <name evidence="13" type="ORF">SEMRO_1272_G258210.1</name>
</gene>
<evidence type="ECO:0000256" key="9">
    <source>
        <dbReference type="ARBA" id="ARBA00047783"/>
    </source>
</evidence>
<keyword evidence="2 10" id="KW-0963">Cytoplasm</keyword>
<evidence type="ECO:0000256" key="3">
    <source>
        <dbReference type="ARBA" id="ARBA00022603"/>
    </source>
</evidence>
<dbReference type="EC" id="2.1.1.228" evidence="10"/>
<dbReference type="GO" id="GO:0005759">
    <property type="term" value="C:mitochondrial matrix"/>
    <property type="evidence" value="ECO:0007669"/>
    <property type="project" value="UniProtKB-SubCell"/>
</dbReference>
<dbReference type="HAMAP" id="MF_03152">
    <property type="entry name" value="TRM5"/>
    <property type="match status" value="1"/>
</dbReference>
<keyword evidence="3 10" id="KW-0489">Methyltransferase</keyword>
<dbReference type="FunFam" id="3.30.300.110:FF:000001">
    <property type="entry name" value="tRNA (guanine(37)-N1)-methyltransferase"/>
    <property type="match status" value="1"/>
</dbReference>
<dbReference type="OrthoDB" id="43296at2759"/>
<evidence type="ECO:0000313" key="13">
    <source>
        <dbReference type="EMBL" id="CAB9522151.1"/>
    </source>
</evidence>
<dbReference type="PROSITE" id="PS51684">
    <property type="entry name" value="SAM_MT_TRM5_TYW2"/>
    <property type="match status" value="1"/>
</dbReference>
<keyword evidence="7 10" id="KW-0496">Mitochondrion</keyword>
<dbReference type="InterPro" id="IPR056743">
    <property type="entry name" value="TRM5-TYW2-like_MTfase"/>
</dbReference>
<dbReference type="Pfam" id="PF25133">
    <property type="entry name" value="TYW2_N_2"/>
    <property type="match status" value="1"/>
</dbReference>
<protein>
    <recommendedName>
        <fullName evidence="10">tRNA (guanine(37)-N1)-methyltransferase</fullName>
        <ecNumber evidence="10">2.1.1.228</ecNumber>
    </recommendedName>
    <alternativeName>
        <fullName evidence="10">M1G-methyltransferase</fullName>
    </alternativeName>
    <alternativeName>
        <fullName evidence="10">tRNA [GM37] methyltransferase</fullName>
    </alternativeName>
    <alternativeName>
        <fullName evidence="10">tRNA methyltransferase 5 homolog</fullName>
    </alternativeName>
</protein>
<dbReference type="Proteomes" id="UP001153069">
    <property type="component" value="Unassembled WGS sequence"/>
</dbReference>
<evidence type="ECO:0000256" key="5">
    <source>
        <dbReference type="ARBA" id="ARBA00022691"/>
    </source>
</evidence>
<evidence type="ECO:0000313" key="14">
    <source>
        <dbReference type="Proteomes" id="UP001153069"/>
    </source>
</evidence>
<evidence type="ECO:0000259" key="12">
    <source>
        <dbReference type="PROSITE" id="PS51684"/>
    </source>
</evidence>
<dbReference type="InterPro" id="IPR029063">
    <property type="entry name" value="SAM-dependent_MTases_sf"/>
</dbReference>
<dbReference type="PANTHER" id="PTHR23245">
    <property type="entry name" value="TRNA METHYLTRANSFERASE"/>
    <property type="match status" value="1"/>
</dbReference>
<dbReference type="InterPro" id="IPR056744">
    <property type="entry name" value="TRM5/TYW2-like_N"/>
</dbReference>
<dbReference type="GO" id="GO:0005634">
    <property type="term" value="C:nucleus"/>
    <property type="evidence" value="ECO:0007669"/>
    <property type="project" value="UniProtKB-SubCell"/>
</dbReference>
<feature type="binding site" evidence="10">
    <location>
        <begin position="397"/>
        <end position="398"/>
    </location>
    <ligand>
        <name>S-adenosyl-L-methionine</name>
        <dbReference type="ChEBI" id="CHEBI:59789"/>
    </ligand>
</feature>
<dbReference type="GO" id="GO:0070901">
    <property type="term" value="P:mitochondrial tRNA methylation"/>
    <property type="evidence" value="ECO:0007669"/>
    <property type="project" value="UniProtKB-ARBA"/>
</dbReference>
<keyword evidence="8 10" id="KW-0539">Nucleus</keyword>
<comment type="similarity">
    <text evidence="10">Belongs to the TRM5 / TYW2 family.</text>
</comment>
<dbReference type="AlphaFoldDB" id="A0A9N8EMQ0"/>
<feature type="region of interest" description="Disordered" evidence="11">
    <location>
        <begin position="65"/>
        <end position="93"/>
    </location>
</feature>
<evidence type="ECO:0000256" key="7">
    <source>
        <dbReference type="ARBA" id="ARBA00023128"/>
    </source>
</evidence>
<comment type="subcellular location">
    <subcellularLocation>
        <location evidence="10">Mitochondrion matrix</location>
    </subcellularLocation>
    <subcellularLocation>
        <location evidence="10">Nucleus</location>
    </subcellularLocation>
    <subcellularLocation>
        <location evidence="10">Cytoplasm</location>
    </subcellularLocation>
    <text evidence="10">Predominantly in the mitochondria and in the nucleus.</text>
</comment>
<evidence type="ECO:0000256" key="8">
    <source>
        <dbReference type="ARBA" id="ARBA00023242"/>
    </source>
</evidence>
<evidence type="ECO:0000256" key="1">
    <source>
        <dbReference type="ARBA" id="ARBA00009775"/>
    </source>
</evidence>
<comment type="caution">
    <text evidence="13">The sequence shown here is derived from an EMBL/GenBank/DDBJ whole genome shotgun (WGS) entry which is preliminary data.</text>
</comment>
<comment type="function">
    <text evidence="10">Specifically methylates the N1 position of guanosine-37 in various cytoplasmic and mitochondrial tRNAs. Methylation is not dependent on the nature of the nucleoside 5' of the target nucleoside. This is the first step in the biosynthesis of wybutosine (yW), a modified base adjacent to the anticodon of tRNAs and required for accurate decoding.</text>
</comment>
<dbReference type="CDD" id="cd02440">
    <property type="entry name" value="AdoMet_MTases"/>
    <property type="match status" value="1"/>
</dbReference>